<gene>
    <name evidence="2" type="ORF">C2845_PM13G17620</name>
</gene>
<dbReference type="GO" id="GO:0016301">
    <property type="term" value="F:kinase activity"/>
    <property type="evidence" value="ECO:0007669"/>
    <property type="project" value="UniProtKB-KW"/>
</dbReference>
<feature type="region of interest" description="Disordered" evidence="1">
    <location>
        <begin position="45"/>
        <end position="99"/>
    </location>
</feature>
<dbReference type="OrthoDB" id="10432921at2759"/>
<sequence length="170" mass="18394">MEKLGGSFALEGMTELVGLAFQCLNTSARRRPRMRLVAAELDRILEKEDPDPPSWATAPPSSRSAASSSRPHHLMRSSGQQRHQSKRSHAYGSGAGRGVAASVVAAQPPVDVLERRVASILPHSWRRISMGCPSGIEGQQKPRRARRGRQGWPPATGRGAADPNIHQKGP</sequence>
<accession>A0A3L6RHV9</accession>
<dbReference type="EMBL" id="PQIB02000008">
    <property type="protein sequence ID" value="RLN03611.1"/>
    <property type="molecule type" value="Genomic_DNA"/>
</dbReference>
<dbReference type="Proteomes" id="UP000275267">
    <property type="component" value="Unassembled WGS sequence"/>
</dbReference>
<comment type="caution">
    <text evidence="2">The sequence shown here is derived from an EMBL/GenBank/DDBJ whole genome shotgun (WGS) entry which is preliminary data.</text>
</comment>
<dbReference type="AlphaFoldDB" id="A0A3L6RHV9"/>
<evidence type="ECO:0000256" key="1">
    <source>
        <dbReference type="SAM" id="MobiDB-lite"/>
    </source>
</evidence>
<dbReference type="STRING" id="4540.A0A3L6RHV9"/>
<feature type="region of interest" description="Disordered" evidence="1">
    <location>
        <begin position="128"/>
        <end position="170"/>
    </location>
</feature>
<organism evidence="2 3">
    <name type="scientific">Panicum miliaceum</name>
    <name type="common">Proso millet</name>
    <name type="synonym">Broomcorn millet</name>
    <dbReference type="NCBI Taxonomy" id="4540"/>
    <lineage>
        <taxon>Eukaryota</taxon>
        <taxon>Viridiplantae</taxon>
        <taxon>Streptophyta</taxon>
        <taxon>Embryophyta</taxon>
        <taxon>Tracheophyta</taxon>
        <taxon>Spermatophyta</taxon>
        <taxon>Magnoliopsida</taxon>
        <taxon>Liliopsida</taxon>
        <taxon>Poales</taxon>
        <taxon>Poaceae</taxon>
        <taxon>PACMAD clade</taxon>
        <taxon>Panicoideae</taxon>
        <taxon>Panicodae</taxon>
        <taxon>Paniceae</taxon>
        <taxon>Panicinae</taxon>
        <taxon>Panicum</taxon>
        <taxon>Panicum sect. Panicum</taxon>
    </lineage>
</organism>
<reference evidence="3" key="1">
    <citation type="journal article" date="2019" name="Nat. Commun.">
        <title>The genome of broomcorn millet.</title>
        <authorList>
            <person name="Zou C."/>
            <person name="Miki D."/>
            <person name="Li D."/>
            <person name="Tang Q."/>
            <person name="Xiao L."/>
            <person name="Rajput S."/>
            <person name="Deng P."/>
            <person name="Jia W."/>
            <person name="Huang R."/>
            <person name="Zhang M."/>
            <person name="Sun Y."/>
            <person name="Hu J."/>
            <person name="Fu X."/>
            <person name="Schnable P.S."/>
            <person name="Li F."/>
            <person name="Zhang H."/>
            <person name="Feng B."/>
            <person name="Zhu X."/>
            <person name="Liu R."/>
            <person name="Schnable J.C."/>
            <person name="Zhu J.-K."/>
            <person name="Zhang H."/>
        </authorList>
    </citation>
    <scope>NUCLEOTIDE SEQUENCE [LARGE SCALE GENOMIC DNA]</scope>
</reference>
<name>A0A3L6RHV9_PANMI</name>
<proteinExistence type="predicted"/>
<protein>
    <submittedName>
        <fullName evidence="2">Leucine-rich repeat receptor-like protein kinase</fullName>
    </submittedName>
</protein>
<evidence type="ECO:0000313" key="3">
    <source>
        <dbReference type="Proteomes" id="UP000275267"/>
    </source>
</evidence>
<feature type="compositionally biased region" description="Low complexity" evidence="1">
    <location>
        <begin position="54"/>
        <end position="69"/>
    </location>
</feature>
<evidence type="ECO:0000313" key="2">
    <source>
        <dbReference type="EMBL" id="RLN03611.1"/>
    </source>
</evidence>
<keyword evidence="3" id="KW-1185">Reference proteome</keyword>